<dbReference type="PANTHER" id="PTHR42748:SF7">
    <property type="entry name" value="NMRA LIKE REDOX SENSOR 1-RELATED"/>
    <property type="match status" value="1"/>
</dbReference>
<gene>
    <name evidence="4" type="ORF">E6K81_02900</name>
</gene>
<feature type="domain" description="NmrA-like" evidence="3">
    <location>
        <begin position="5"/>
        <end position="260"/>
    </location>
</feature>
<proteinExistence type="inferred from homology"/>
<dbReference type="InterPro" id="IPR036291">
    <property type="entry name" value="NAD(P)-bd_dom_sf"/>
</dbReference>
<comment type="similarity">
    <text evidence="1">Belongs to the NmrA-type oxidoreductase family.</text>
</comment>
<dbReference type="Proteomes" id="UP000319771">
    <property type="component" value="Unassembled WGS sequence"/>
</dbReference>
<dbReference type="Gene3D" id="3.40.50.720">
    <property type="entry name" value="NAD(P)-binding Rossmann-like Domain"/>
    <property type="match status" value="1"/>
</dbReference>
<protein>
    <submittedName>
        <fullName evidence="4">NmrA/HSCARG family protein</fullName>
    </submittedName>
</protein>
<dbReference type="PANTHER" id="PTHR42748">
    <property type="entry name" value="NITROGEN METABOLITE REPRESSION PROTEIN NMRA FAMILY MEMBER"/>
    <property type="match status" value="1"/>
</dbReference>
<evidence type="ECO:0000313" key="5">
    <source>
        <dbReference type="Proteomes" id="UP000319771"/>
    </source>
</evidence>
<evidence type="ECO:0000256" key="2">
    <source>
        <dbReference type="ARBA" id="ARBA00022857"/>
    </source>
</evidence>
<keyword evidence="2" id="KW-0521">NADP</keyword>
<accession>A0A538UD17</accession>
<sequence length="294" mass="31433">MSRLKVLVTGATGTQGGGVARQLLADGHHVRAVTRNPASPAAAALSKLGAEVVAANFDDPASLVAAARGVDTAFAMSTPYVAGVDAERKEALALIEALKTARVGRIVLTSVADADRKTGIPHFESKVPAEQAVKASGAAWSIVAPVFFMENHTGPWWLPGLQSGTWSMPMPADRKLQMIAAADLAKFTARVIEEPGTFNGRRINLASDDVSPNEVNAILSRVTGRKLTFQSTPLAVVRQQNADFAAMFEWFDKVGYSADIAGLRRDYPWVGWHTFESWAKAQPWDALLGAPTAR</sequence>
<evidence type="ECO:0000259" key="3">
    <source>
        <dbReference type="Pfam" id="PF05368"/>
    </source>
</evidence>
<comment type="caution">
    <text evidence="4">The sequence shown here is derived from an EMBL/GenBank/DDBJ whole genome shotgun (WGS) entry which is preliminary data.</text>
</comment>
<dbReference type="CDD" id="cd05251">
    <property type="entry name" value="NmrA_like_SDR_a"/>
    <property type="match status" value="1"/>
</dbReference>
<dbReference type="InterPro" id="IPR008030">
    <property type="entry name" value="NmrA-like"/>
</dbReference>
<dbReference type="Pfam" id="PF05368">
    <property type="entry name" value="NmrA"/>
    <property type="match status" value="1"/>
</dbReference>
<evidence type="ECO:0000256" key="1">
    <source>
        <dbReference type="ARBA" id="ARBA00006328"/>
    </source>
</evidence>
<evidence type="ECO:0000313" key="4">
    <source>
        <dbReference type="EMBL" id="TMQ73801.1"/>
    </source>
</evidence>
<organism evidence="4 5">
    <name type="scientific">Eiseniibacteriota bacterium</name>
    <dbReference type="NCBI Taxonomy" id="2212470"/>
    <lineage>
        <taxon>Bacteria</taxon>
        <taxon>Candidatus Eiseniibacteriota</taxon>
    </lineage>
</organism>
<dbReference type="AlphaFoldDB" id="A0A538UD17"/>
<dbReference type="EMBL" id="VBPB01000041">
    <property type="protein sequence ID" value="TMQ73801.1"/>
    <property type="molecule type" value="Genomic_DNA"/>
</dbReference>
<dbReference type="InterPro" id="IPR051164">
    <property type="entry name" value="NmrA-like_oxidored"/>
</dbReference>
<dbReference type="SUPFAM" id="SSF51735">
    <property type="entry name" value="NAD(P)-binding Rossmann-fold domains"/>
    <property type="match status" value="1"/>
</dbReference>
<name>A0A538UD17_UNCEI</name>
<reference evidence="4 5" key="1">
    <citation type="journal article" date="2019" name="Nat. Microbiol.">
        <title>Mediterranean grassland soil C-N compound turnover is dependent on rainfall and depth, and is mediated by genomically divergent microorganisms.</title>
        <authorList>
            <person name="Diamond S."/>
            <person name="Andeer P.F."/>
            <person name="Li Z."/>
            <person name="Crits-Christoph A."/>
            <person name="Burstein D."/>
            <person name="Anantharaman K."/>
            <person name="Lane K.R."/>
            <person name="Thomas B.C."/>
            <person name="Pan C."/>
            <person name="Northen T.R."/>
            <person name="Banfield J.F."/>
        </authorList>
    </citation>
    <scope>NUCLEOTIDE SEQUENCE [LARGE SCALE GENOMIC DNA]</scope>
    <source>
        <strain evidence="4">WS_11</strain>
    </source>
</reference>